<protein>
    <submittedName>
        <fullName evidence="1">Uncharacterized protein</fullName>
    </submittedName>
</protein>
<dbReference type="AlphaFoldDB" id="A0A8J2K134"/>
<comment type="caution">
    <text evidence="1">The sequence shown here is derived from an EMBL/GenBank/DDBJ whole genome shotgun (WGS) entry which is preliminary data.</text>
</comment>
<evidence type="ECO:0000313" key="2">
    <source>
        <dbReference type="Proteomes" id="UP000708208"/>
    </source>
</evidence>
<sequence length="22" mass="2469">LTSSTGSLNVPFKIRFGWESKN</sequence>
<proteinExistence type="predicted"/>
<accession>A0A8J2K134</accession>
<keyword evidence="2" id="KW-1185">Reference proteome</keyword>
<feature type="non-terminal residue" evidence="1">
    <location>
        <position position="1"/>
    </location>
</feature>
<gene>
    <name evidence="1" type="ORF">AFUS01_LOCUS17898</name>
</gene>
<reference evidence="1" key="1">
    <citation type="submission" date="2021-06" db="EMBL/GenBank/DDBJ databases">
        <authorList>
            <person name="Hodson N. C."/>
            <person name="Mongue J. A."/>
            <person name="Jaron S. K."/>
        </authorList>
    </citation>
    <scope>NUCLEOTIDE SEQUENCE</scope>
</reference>
<evidence type="ECO:0000313" key="1">
    <source>
        <dbReference type="EMBL" id="CAG7729164.1"/>
    </source>
</evidence>
<organism evidence="1 2">
    <name type="scientific">Allacma fusca</name>
    <dbReference type="NCBI Taxonomy" id="39272"/>
    <lineage>
        <taxon>Eukaryota</taxon>
        <taxon>Metazoa</taxon>
        <taxon>Ecdysozoa</taxon>
        <taxon>Arthropoda</taxon>
        <taxon>Hexapoda</taxon>
        <taxon>Collembola</taxon>
        <taxon>Symphypleona</taxon>
        <taxon>Sminthuridae</taxon>
        <taxon>Allacma</taxon>
    </lineage>
</organism>
<dbReference type="EMBL" id="CAJVCH010174312">
    <property type="protein sequence ID" value="CAG7729164.1"/>
    <property type="molecule type" value="Genomic_DNA"/>
</dbReference>
<dbReference type="Proteomes" id="UP000708208">
    <property type="component" value="Unassembled WGS sequence"/>
</dbReference>
<name>A0A8J2K134_9HEXA</name>